<feature type="region of interest" description="Disordered" evidence="2">
    <location>
        <begin position="468"/>
        <end position="487"/>
    </location>
</feature>
<dbReference type="CDD" id="cd07724">
    <property type="entry name" value="POD-like_MBL-fold"/>
    <property type="match status" value="1"/>
</dbReference>
<dbReference type="GO" id="GO:0070813">
    <property type="term" value="P:hydrogen sulfide metabolic process"/>
    <property type="evidence" value="ECO:0007669"/>
    <property type="project" value="TreeGrafter"/>
</dbReference>
<dbReference type="FunFam" id="3.60.15.10:FF:000030">
    <property type="entry name" value="Metallo-beta-lactamase family protein"/>
    <property type="match status" value="1"/>
</dbReference>
<dbReference type="SUPFAM" id="SSF56281">
    <property type="entry name" value="Metallo-hydrolase/oxidoreductase"/>
    <property type="match status" value="1"/>
</dbReference>
<dbReference type="InterPro" id="IPR044528">
    <property type="entry name" value="POD-like_MBL-fold"/>
</dbReference>
<evidence type="ECO:0000256" key="2">
    <source>
        <dbReference type="SAM" id="MobiDB-lite"/>
    </source>
</evidence>
<feature type="compositionally biased region" description="Polar residues" evidence="2">
    <location>
        <begin position="468"/>
        <end position="477"/>
    </location>
</feature>
<dbReference type="InterPro" id="IPR001279">
    <property type="entry name" value="Metallo-B-lactamas"/>
</dbReference>
<evidence type="ECO:0000313" key="4">
    <source>
        <dbReference type="EMBL" id="HCO25886.1"/>
    </source>
</evidence>
<dbReference type="InterPro" id="IPR036873">
    <property type="entry name" value="Rhodanese-like_dom_sf"/>
</dbReference>
<dbReference type="GO" id="GO:0050313">
    <property type="term" value="F:sulfur dioxygenase activity"/>
    <property type="evidence" value="ECO:0007669"/>
    <property type="project" value="InterPro"/>
</dbReference>
<proteinExistence type="predicted"/>
<evidence type="ECO:0000256" key="1">
    <source>
        <dbReference type="ARBA" id="ARBA00022723"/>
    </source>
</evidence>
<dbReference type="Pfam" id="PF00753">
    <property type="entry name" value="Lactamase_B"/>
    <property type="match status" value="1"/>
</dbReference>
<dbReference type="EMBL" id="DQAY01000141">
    <property type="protein sequence ID" value="HCO25886.1"/>
    <property type="molecule type" value="Genomic_DNA"/>
</dbReference>
<comment type="caution">
    <text evidence="4">The sequence shown here is derived from an EMBL/GenBank/DDBJ whole genome shotgun (WGS) entry which is preliminary data.</text>
</comment>
<reference evidence="4 5" key="1">
    <citation type="journal article" date="2018" name="Nat. Biotechnol.">
        <title>A standardized bacterial taxonomy based on genome phylogeny substantially revises the tree of life.</title>
        <authorList>
            <person name="Parks D.H."/>
            <person name="Chuvochina M."/>
            <person name="Waite D.W."/>
            <person name="Rinke C."/>
            <person name="Skarshewski A."/>
            <person name="Chaumeil P.A."/>
            <person name="Hugenholtz P."/>
        </authorList>
    </citation>
    <scope>NUCLEOTIDE SEQUENCE [LARGE SCALE GENOMIC DNA]</scope>
    <source>
        <strain evidence="4">UBA9375</strain>
    </source>
</reference>
<dbReference type="Proteomes" id="UP000263642">
    <property type="component" value="Unassembled WGS sequence"/>
</dbReference>
<name>A0A3D3RBA3_9PLAN</name>
<keyword evidence="1" id="KW-0479">Metal-binding</keyword>
<dbReference type="Gene3D" id="3.60.15.10">
    <property type="entry name" value="Ribonuclease Z/Hydroxyacylglutathione hydrolase-like"/>
    <property type="match status" value="1"/>
</dbReference>
<feature type="domain" description="Rhodanese" evidence="3">
    <location>
        <begin position="380"/>
        <end position="467"/>
    </location>
</feature>
<dbReference type="CDD" id="cd00158">
    <property type="entry name" value="RHOD"/>
    <property type="match status" value="2"/>
</dbReference>
<organism evidence="4 5">
    <name type="scientific">Gimesia maris</name>
    <dbReference type="NCBI Taxonomy" id="122"/>
    <lineage>
        <taxon>Bacteria</taxon>
        <taxon>Pseudomonadati</taxon>
        <taxon>Planctomycetota</taxon>
        <taxon>Planctomycetia</taxon>
        <taxon>Planctomycetales</taxon>
        <taxon>Planctomycetaceae</taxon>
        <taxon>Gimesia</taxon>
    </lineage>
</organism>
<evidence type="ECO:0000259" key="3">
    <source>
        <dbReference type="PROSITE" id="PS50206"/>
    </source>
</evidence>
<dbReference type="GO" id="GO:0006749">
    <property type="term" value="P:glutathione metabolic process"/>
    <property type="evidence" value="ECO:0007669"/>
    <property type="project" value="InterPro"/>
</dbReference>
<accession>A0A3D3RBA3</accession>
<dbReference type="GO" id="GO:0016787">
    <property type="term" value="F:hydrolase activity"/>
    <property type="evidence" value="ECO:0007669"/>
    <property type="project" value="UniProtKB-KW"/>
</dbReference>
<gene>
    <name evidence="4" type="ORF">DIT97_23725</name>
</gene>
<dbReference type="SMART" id="SM00849">
    <property type="entry name" value="Lactamase_B"/>
    <property type="match status" value="1"/>
</dbReference>
<sequence length="487" mass="52904">MLLKYFYDPKLAHASYLVGCQKTKEAVVVDPGRDIDQYLETARREGVKLTAVAETHIHADYVSGARELADRVGAKLYVSDEGPAEWKYEYASQYESQLLKDGDTFLIGNIQFQVLHTPGHTPESISFLLTDQGGGASEPMGIFTGDFVFVGSIGRPDLLEEAAGIKGSAEAGAHQLYHSAERFKHLPDYLQVWPAHGAGSACGKGLGAIPSSTVGYEKRFNPALQYDDEVAFVQYILSDQPEAPKYFAVMKRVNKEGPGIIGKAGLPEFLDSDRIGKIQNQATILDLSPSNEFSQAHVPGTMNIPLSMLAGWAGWLVDYSRPVYVITEPAELAEAVRVLQKIGIDEQLQGAFRRAEILADGLATENYPVASPAELAPRIEANEVHLIDVRTDAEWNLSHIPQAEHRFLGRLPEQLTEIEHSKPVVVQCQSSARSAIAASILQAAGMDVINLSGGFQAWLAAGYSSTSMGQDQVTCSPGSKKACSLEK</sequence>
<dbReference type="PANTHER" id="PTHR43084:SF1">
    <property type="entry name" value="PERSULFIDE DIOXYGENASE ETHE1, MITOCHONDRIAL"/>
    <property type="match status" value="1"/>
</dbReference>
<dbReference type="SUPFAM" id="SSF52821">
    <property type="entry name" value="Rhodanese/Cell cycle control phosphatase"/>
    <property type="match status" value="2"/>
</dbReference>
<dbReference type="InterPro" id="IPR001763">
    <property type="entry name" value="Rhodanese-like_dom"/>
</dbReference>
<dbReference type="GO" id="GO:0046872">
    <property type="term" value="F:metal ion binding"/>
    <property type="evidence" value="ECO:0007669"/>
    <property type="project" value="UniProtKB-KW"/>
</dbReference>
<dbReference type="InterPro" id="IPR051682">
    <property type="entry name" value="Mito_Persulfide_Diox"/>
</dbReference>
<dbReference type="AlphaFoldDB" id="A0A3D3RBA3"/>
<keyword evidence="4" id="KW-0378">Hydrolase</keyword>
<evidence type="ECO:0000313" key="5">
    <source>
        <dbReference type="Proteomes" id="UP000263642"/>
    </source>
</evidence>
<dbReference type="PANTHER" id="PTHR43084">
    <property type="entry name" value="PERSULFIDE DIOXYGENASE ETHE1"/>
    <property type="match status" value="1"/>
</dbReference>
<dbReference type="Pfam" id="PF00581">
    <property type="entry name" value="Rhodanese"/>
    <property type="match status" value="1"/>
</dbReference>
<dbReference type="FunFam" id="3.40.250.10:FF:000049">
    <property type="entry name" value="Phage shock protein E"/>
    <property type="match status" value="1"/>
</dbReference>
<dbReference type="InterPro" id="IPR036866">
    <property type="entry name" value="RibonucZ/Hydroxyglut_hydro"/>
</dbReference>
<dbReference type="SMART" id="SM00450">
    <property type="entry name" value="RHOD"/>
    <property type="match status" value="2"/>
</dbReference>
<dbReference type="Gene3D" id="3.40.250.10">
    <property type="entry name" value="Rhodanese-like domain"/>
    <property type="match status" value="2"/>
</dbReference>
<feature type="domain" description="Rhodanese" evidence="3">
    <location>
        <begin position="278"/>
        <end position="371"/>
    </location>
</feature>
<protein>
    <submittedName>
        <fullName evidence="4">MBL fold metallo-hydrolase</fullName>
    </submittedName>
</protein>
<dbReference type="PROSITE" id="PS50206">
    <property type="entry name" value="RHODANESE_3"/>
    <property type="match status" value="2"/>
</dbReference>